<feature type="compositionally biased region" description="Low complexity" evidence="2">
    <location>
        <begin position="274"/>
        <end position="310"/>
    </location>
</feature>
<name>A0AAD3DU38_9CHLO</name>
<dbReference type="EMBL" id="BMAR01000015">
    <property type="protein sequence ID" value="GFR46677.1"/>
    <property type="molecule type" value="Genomic_DNA"/>
</dbReference>
<dbReference type="InterPro" id="IPR032675">
    <property type="entry name" value="LRR_dom_sf"/>
</dbReference>
<keyword evidence="4" id="KW-1185">Reference proteome</keyword>
<evidence type="ECO:0000313" key="4">
    <source>
        <dbReference type="Proteomes" id="UP001054857"/>
    </source>
</evidence>
<sequence length="668" mass="69302">MGTYKARCAKVPTGAAGCLPSLPALPTLAQYGILVHCTSSDLAALRTVSRDHRQLVDDAVTRLFPWIVASPAAPAPSATTVAQIGTSTGRAGLPVENSRGGLCRSDDSGQTPNLYSTRQTLTTDASVQLNFTTSAPIFKSGTNNSSSNTANTSDPYSSLCELILRHHPHLDHALDPSTAAFEGDGGQLNHGGGFGPPHQPMHMPCRLRHGMSDLASMPELTSLNANMLCLVDAAAAREAARRDLDQPAHQATAWRCAGVTLREPLSPQPPLRRTAPGAATGAADAAADAAGGAAPASNNSPPAAAAASSATCDGSNMSDLDCGDDCEDGAGSGGAGGGSRAAAQAAQLYRARLAWVKEMNALRLYHYRQMQLVRLRDVRLEEQIAAAVQRLPLLLAPRLTQLTLTEVPFSTDTFSAVAACGGLTRLVLSARTDGGRGAAAGGGISWSPSNAAGGAAAAAAATAANRRAGELSSEHLTCLAAGLKQLRHLDLHAKSFAPDANFSPLAALTRLSYVRLNQSASYDIKYGGRFERVPADYCRQALLGPLEGLEGLAGLPQLHSLGLTGLDCPPKALLEAFPYGGGPLRQLALRKVYRITGGQLEAVGRLTALTELQLSADWCLHPGSDSPAPLQPPDLLAAVGDPLVAGMLPDLMDDVEVQGEEDMQGEEG</sequence>
<proteinExistence type="predicted"/>
<feature type="non-terminal residue" evidence="3">
    <location>
        <position position="1"/>
    </location>
</feature>
<comment type="caution">
    <text evidence="3">The sequence shown here is derived from an EMBL/GenBank/DDBJ whole genome shotgun (WGS) entry which is preliminary data.</text>
</comment>
<feature type="region of interest" description="Disordered" evidence="2">
    <location>
        <begin position="89"/>
        <end position="115"/>
    </location>
</feature>
<gene>
    <name evidence="3" type="ORF">Agub_g8293</name>
</gene>
<accession>A0AAD3DU38</accession>
<evidence type="ECO:0000256" key="2">
    <source>
        <dbReference type="SAM" id="MobiDB-lite"/>
    </source>
</evidence>
<dbReference type="SUPFAM" id="SSF52047">
    <property type="entry name" value="RNI-like"/>
    <property type="match status" value="1"/>
</dbReference>
<feature type="region of interest" description="Disordered" evidence="2">
    <location>
        <begin position="260"/>
        <end position="310"/>
    </location>
</feature>
<reference evidence="3 4" key="1">
    <citation type="journal article" date="2021" name="Sci. Rep.">
        <title>Genome sequencing of the multicellular alga Astrephomene provides insights into convergent evolution of germ-soma differentiation.</title>
        <authorList>
            <person name="Yamashita S."/>
            <person name="Yamamoto K."/>
            <person name="Matsuzaki R."/>
            <person name="Suzuki S."/>
            <person name="Yamaguchi H."/>
            <person name="Hirooka S."/>
            <person name="Minakuchi Y."/>
            <person name="Miyagishima S."/>
            <person name="Kawachi M."/>
            <person name="Toyoda A."/>
            <person name="Nozaki H."/>
        </authorList>
    </citation>
    <scope>NUCLEOTIDE SEQUENCE [LARGE SCALE GENOMIC DNA]</scope>
    <source>
        <strain evidence="3 4">NIES-4017</strain>
    </source>
</reference>
<evidence type="ECO:0000313" key="3">
    <source>
        <dbReference type="EMBL" id="GFR46677.1"/>
    </source>
</evidence>
<dbReference type="GO" id="GO:0005930">
    <property type="term" value="C:axoneme"/>
    <property type="evidence" value="ECO:0007669"/>
    <property type="project" value="UniProtKB-SubCell"/>
</dbReference>
<dbReference type="AlphaFoldDB" id="A0AAD3DU38"/>
<evidence type="ECO:0000256" key="1">
    <source>
        <dbReference type="ARBA" id="ARBA00004430"/>
    </source>
</evidence>
<dbReference type="Gene3D" id="3.80.10.10">
    <property type="entry name" value="Ribonuclease Inhibitor"/>
    <property type="match status" value="1"/>
</dbReference>
<comment type="subcellular location">
    <subcellularLocation>
        <location evidence="1">Cytoplasm</location>
        <location evidence="1">Cytoskeleton</location>
        <location evidence="1">Cilium axoneme</location>
    </subcellularLocation>
</comment>
<dbReference type="Proteomes" id="UP001054857">
    <property type="component" value="Unassembled WGS sequence"/>
</dbReference>
<organism evidence="3 4">
    <name type="scientific">Astrephomene gubernaculifera</name>
    <dbReference type="NCBI Taxonomy" id="47775"/>
    <lineage>
        <taxon>Eukaryota</taxon>
        <taxon>Viridiplantae</taxon>
        <taxon>Chlorophyta</taxon>
        <taxon>core chlorophytes</taxon>
        <taxon>Chlorophyceae</taxon>
        <taxon>CS clade</taxon>
        <taxon>Chlamydomonadales</taxon>
        <taxon>Astrephomenaceae</taxon>
        <taxon>Astrephomene</taxon>
    </lineage>
</organism>
<protein>
    <submittedName>
        <fullName evidence="3">Uncharacterized protein</fullName>
    </submittedName>
</protein>